<evidence type="ECO:0008006" key="4">
    <source>
        <dbReference type="Google" id="ProtNLM"/>
    </source>
</evidence>
<dbReference type="Proteomes" id="UP000784128">
    <property type="component" value="Unassembled WGS sequence"/>
</dbReference>
<dbReference type="PANTHER" id="PTHR37421">
    <property type="entry name" value="UPF0260 PROTEIN YCGN"/>
    <property type="match status" value="1"/>
</dbReference>
<dbReference type="PANTHER" id="PTHR37421:SF1">
    <property type="entry name" value="UPF0260 PROTEIN YCGN"/>
    <property type="match status" value="1"/>
</dbReference>
<evidence type="ECO:0000313" key="2">
    <source>
        <dbReference type="EMBL" id="MBT1073072.1"/>
    </source>
</evidence>
<evidence type="ECO:0000313" key="3">
    <source>
        <dbReference type="Proteomes" id="UP000784128"/>
    </source>
</evidence>
<keyword evidence="3" id="KW-1185">Reference proteome</keyword>
<organism evidence="2 3">
    <name type="scientific">Pelotalea chapellei</name>
    <dbReference type="NCBI Taxonomy" id="44671"/>
    <lineage>
        <taxon>Bacteria</taxon>
        <taxon>Pseudomonadati</taxon>
        <taxon>Thermodesulfobacteriota</taxon>
        <taxon>Desulfuromonadia</taxon>
        <taxon>Geobacterales</taxon>
        <taxon>Geobacteraceae</taxon>
        <taxon>Pelotalea</taxon>
    </lineage>
</organism>
<reference evidence="2 3" key="1">
    <citation type="submission" date="2021-05" db="EMBL/GenBank/DDBJ databases">
        <title>The draft genome of Geobacter chapellei DSM 13688.</title>
        <authorList>
            <person name="Xu Z."/>
            <person name="Masuda Y."/>
            <person name="Itoh H."/>
            <person name="Senoo K."/>
        </authorList>
    </citation>
    <scope>NUCLEOTIDE SEQUENCE [LARGE SCALE GENOMIC DNA]</scope>
    <source>
        <strain evidence="2 3">DSM 13688</strain>
    </source>
</reference>
<sequence>MSDNAIQNDAGWDSLCNQCGRCCFEKLEDSRGRIIYLETACRYLDVVTRRCKIFERRFQINPHCVKLTAELVPQLSWLPSECGYRPTPPKFTRKSSEGRKKRTRGR</sequence>
<proteinExistence type="predicted"/>
<name>A0ABS5UBL6_9BACT</name>
<comment type="caution">
    <text evidence="2">The sequence shown here is derived from an EMBL/GenBank/DDBJ whole genome shotgun (WGS) entry which is preliminary data.</text>
</comment>
<evidence type="ECO:0000256" key="1">
    <source>
        <dbReference type="SAM" id="MobiDB-lite"/>
    </source>
</evidence>
<dbReference type="EMBL" id="JAHDYS010000016">
    <property type="protein sequence ID" value="MBT1073072.1"/>
    <property type="molecule type" value="Genomic_DNA"/>
</dbReference>
<gene>
    <name evidence="2" type="ORF">KJB30_14860</name>
</gene>
<protein>
    <recommendedName>
        <fullName evidence="4">YcgN family cysteine cluster protein</fullName>
    </recommendedName>
</protein>
<accession>A0ABS5UBL6</accession>
<feature type="region of interest" description="Disordered" evidence="1">
    <location>
        <begin position="85"/>
        <end position="106"/>
    </location>
</feature>
<dbReference type="InterPro" id="IPR008228">
    <property type="entry name" value="UCP006173"/>
</dbReference>